<dbReference type="Proteomes" id="UP000799437">
    <property type="component" value="Unassembled WGS sequence"/>
</dbReference>
<reference evidence="4" key="1">
    <citation type="journal article" date="2020" name="Stud. Mycol.">
        <title>101 Dothideomycetes genomes: a test case for predicting lifestyles and emergence of pathogens.</title>
        <authorList>
            <person name="Haridas S."/>
            <person name="Albert R."/>
            <person name="Binder M."/>
            <person name="Bloem J."/>
            <person name="Labutti K."/>
            <person name="Salamov A."/>
            <person name="Andreopoulos B."/>
            <person name="Baker S."/>
            <person name="Barry K."/>
            <person name="Bills G."/>
            <person name="Bluhm B."/>
            <person name="Cannon C."/>
            <person name="Castanera R."/>
            <person name="Culley D."/>
            <person name="Daum C."/>
            <person name="Ezra D."/>
            <person name="Gonzalez J."/>
            <person name="Henrissat B."/>
            <person name="Kuo A."/>
            <person name="Liang C."/>
            <person name="Lipzen A."/>
            <person name="Lutzoni F."/>
            <person name="Magnuson J."/>
            <person name="Mondo S."/>
            <person name="Nolan M."/>
            <person name="Ohm R."/>
            <person name="Pangilinan J."/>
            <person name="Park H.-J."/>
            <person name="Ramirez L."/>
            <person name="Alfaro M."/>
            <person name="Sun H."/>
            <person name="Tritt A."/>
            <person name="Yoshinaga Y."/>
            <person name="Zwiers L.-H."/>
            <person name="Turgeon B."/>
            <person name="Goodwin S."/>
            <person name="Spatafora J."/>
            <person name="Crous P."/>
            <person name="Grigoriev I."/>
        </authorList>
    </citation>
    <scope>NUCLEOTIDE SEQUENCE</scope>
    <source>
        <strain evidence="4">CBS 121739</strain>
    </source>
</reference>
<name>A0A6A6WMS4_9PEZI</name>
<protein>
    <recommendedName>
        <fullName evidence="3">Transcription factor Iwr1 domain-containing protein</fullName>
    </recommendedName>
</protein>
<evidence type="ECO:0000256" key="2">
    <source>
        <dbReference type="SAM" id="MobiDB-lite"/>
    </source>
</evidence>
<feature type="region of interest" description="Disordered" evidence="2">
    <location>
        <begin position="275"/>
        <end position="357"/>
    </location>
</feature>
<dbReference type="InterPro" id="IPR040150">
    <property type="entry name" value="Iwr1"/>
</dbReference>
<feature type="region of interest" description="Disordered" evidence="2">
    <location>
        <begin position="169"/>
        <end position="228"/>
    </location>
</feature>
<dbReference type="AlphaFoldDB" id="A0A6A6WMS4"/>
<feature type="domain" description="Transcription factor Iwr1" evidence="3">
    <location>
        <begin position="234"/>
        <end position="304"/>
    </location>
</feature>
<evidence type="ECO:0000256" key="1">
    <source>
        <dbReference type="ARBA" id="ARBA00010218"/>
    </source>
</evidence>
<evidence type="ECO:0000259" key="3">
    <source>
        <dbReference type="Pfam" id="PF08574"/>
    </source>
</evidence>
<dbReference type="RefSeq" id="XP_033605899.1">
    <property type="nucleotide sequence ID" value="XM_033741293.1"/>
</dbReference>
<evidence type="ECO:0000313" key="5">
    <source>
        <dbReference type="Proteomes" id="UP000799437"/>
    </source>
</evidence>
<feature type="region of interest" description="Disordered" evidence="2">
    <location>
        <begin position="95"/>
        <end position="125"/>
    </location>
</feature>
<feature type="compositionally biased region" description="Acidic residues" evidence="2">
    <location>
        <begin position="329"/>
        <end position="349"/>
    </location>
</feature>
<dbReference type="Pfam" id="PF08574">
    <property type="entry name" value="Iwr1"/>
    <property type="match status" value="1"/>
</dbReference>
<dbReference type="GO" id="GO:0006606">
    <property type="term" value="P:protein import into nucleus"/>
    <property type="evidence" value="ECO:0007669"/>
    <property type="project" value="InterPro"/>
</dbReference>
<feature type="compositionally biased region" description="Acidic residues" evidence="2">
    <location>
        <begin position="278"/>
        <end position="292"/>
    </location>
</feature>
<dbReference type="PANTHER" id="PTHR28063">
    <property type="entry name" value="RNA POLYMERASE II NUCLEAR LOCALIZATION PROTEIN IWR1"/>
    <property type="match status" value="1"/>
</dbReference>
<feature type="compositionally biased region" description="Acidic residues" evidence="2">
    <location>
        <begin position="300"/>
        <end position="312"/>
    </location>
</feature>
<dbReference type="PANTHER" id="PTHR28063:SF1">
    <property type="entry name" value="RNA POLYMERASE II NUCLEAR LOCALIZATION PROTEIN IWR1"/>
    <property type="match status" value="1"/>
</dbReference>
<organism evidence="4 5">
    <name type="scientific">Pseudovirgaria hyperparasitica</name>
    <dbReference type="NCBI Taxonomy" id="470096"/>
    <lineage>
        <taxon>Eukaryota</taxon>
        <taxon>Fungi</taxon>
        <taxon>Dikarya</taxon>
        <taxon>Ascomycota</taxon>
        <taxon>Pezizomycotina</taxon>
        <taxon>Dothideomycetes</taxon>
        <taxon>Dothideomycetes incertae sedis</taxon>
        <taxon>Acrospermales</taxon>
        <taxon>Acrospermaceae</taxon>
        <taxon>Pseudovirgaria</taxon>
    </lineage>
</organism>
<dbReference type="GeneID" id="54482347"/>
<dbReference type="GO" id="GO:0005737">
    <property type="term" value="C:cytoplasm"/>
    <property type="evidence" value="ECO:0007669"/>
    <property type="project" value="TreeGrafter"/>
</dbReference>
<evidence type="ECO:0000313" key="4">
    <source>
        <dbReference type="EMBL" id="KAF2763448.1"/>
    </source>
</evidence>
<keyword evidence="5" id="KW-1185">Reference proteome</keyword>
<comment type="similarity">
    <text evidence="1">Belongs to the IWR1/SLC7A6OS family.</text>
</comment>
<dbReference type="EMBL" id="ML996565">
    <property type="protein sequence ID" value="KAF2763448.1"/>
    <property type="molecule type" value="Genomic_DNA"/>
</dbReference>
<sequence length="357" mass="39686">MDAAPQKIYIKRKRDQLAPDALYYDPERAFKRPRAVPYVFKRLADPQNSQTEIKPVVLPGPRQFHLTRPTVATSRKRRRAGDDLATFIEIPNDASNTSEQSGIPTITTTQDGVTIPATSTPLKRPNMRIQKTPSIASLSSRSSTTPSDATVAALQAMADQVIATEASTAASKLTTPTPSPRPLKYQPIIPKHRTRKAPSSPQPVPIRIPSLADPEPHKNPTTSEDAMDVDDSSEYVIETYVRHAAPADTPIPSDAGYLIISKSEEELWESYLEADMPSSDEEFASDEEDENAEGWHGADYPDDELSEDDEMGEGAYQYWAKKKKGSDAGSEDDENEEEWGYGSDFEGEEESWREKWI</sequence>
<feature type="compositionally biased region" description="Polar residues" evidence="2">
    <location>
        <begin position="95"/>
        <end position="121"/>
    </location>
</feature>
<dbReference type="InterPro" id="IPR013883">
    <property type="entry name" value="TF_Iwr1_dom"/>
</dbReference>
<accession>A0A6A6WMS4</accession>
<dbReference type="OrthoDB" id="6255506at2759"/>
<gene>
    <name evidence="4" type="ORF">EJ05DRAFT_38796</name>
</gene>
<proteinExistence type="inferred from homology"/>